<evidence type="ECO:0000259" key="2">
    <source>
        <dbReference type="Pfam" id="PF11738"/>
    </source>
</evidence>
<feature type="chain" id="PRO_5005454108" description="DUF3298 domain-containing protein" evidence="1">
    <location>
        <begin position="27"/>
        <end position="229"/>
    </location>
</feature>
<dbReference type="InterPro" id="IPR021729">
    <property type="entry name" value="DUF3298"/>
</dbReference>
<dbReference type="PATRIC" id="fig|134601.6.peg.5754"/>
<sequence length="229" mass="24454">MRISTVLGVLAAGVLIGGVTAPQAAAQSTCGELGGTVDADQVCQVHTANATYTLDYTFSTTYPDQQAVIGYLSQTRDGFINVSDMPGSRDQPYVLDARGTSYSSGVPPHTQSLVLEVFQDVGGAQPETWYKAFNYDLVKRAPITFDTLFKPGSRPLDVIFPIVQRQLEMQSGIVHSISQSAGTDPTHYQNFALTDDSVIFFFDRGALVADSAGALQAEVPRSAVAPLLA</sequence>
<dbReference type="NCBIfam" id="NF043047">
    <property type="entry name" value="EstaseRv3036c"/>
    <property type="match status" value="1"/>
</dbReference>
<feature type="signal peptide" evidence="1">
    <location>
        <begin position="1"/>
        <end position="26"/>
    </location>
</feature>
<dbReference type="Proteomes" id="UP000062255">
    <property type="component" value="Chromosome"/>
</dbReference>
<proteinExistence type="predicted"/>
<evidence type="ECO:0000256" key="1">
    <source>
        <dbReference type="SAM" id="SignalP"/>
    </source>
</evidence>
<dbReference type="KEGG" id="mgo:AFA91_27880"/>
<organism evidence="3 4">
    <name type="scientific">Mycolicibacterium goodii</name>
    <name type="common">Mycobacterium goodii</name>
    <dbReference type="NCBI Taxonomy" id="134601"/>
    <lineage>
        <taxon>Bacteria</taxon>
        <taxon>Bacillati</taxon>
        <taxon>Actinomycetota</taxon>
        <taxon>Actinomycetes</taxon>
        <taxon>Mycobacteriales</taxon>
        <taxon>Mycobacteriaceae</taxon>
        <taxon>Mycolicibacterium</taxon>
    </lineage>
</organism>
<dbReference type="InterPro" id="IPR037126">
    <property type="entry name" value="PdaC/RsiV-like_sf"/>
</dbReference>
<evidence type="ECO:0000313" key="3">
    <source>
        <dbReference type="EMBL" id="AKS35089.1"/>
    </source>
</evidence>
<dbReference type="Gene3D" id="3.90.640.20">
    <property type="entry name" value="Heat-shock cognate protein, ATPase"/>
    <property type="match status" value="1"/>
</dbReference>
<accession>A0A0K0XCD3</accession>
<dbReference type="AlphaFoldDB" id="A0A0K0XCD3"/>
<dbReference type="Pfam" id="PF11738">
    <property type="entry name" value="DUF3298"/>
    <property type="match status" value="1"/>
</dbReference>
<dbReference type="InterPro" id="IPR053421">
    <property type="entry name" value="Esterase_Immunogenic_RsiV"/>
</dbReference>
<reference evidence="3 4" key="1">
    <citation type="submission" date="2015-07" db="EMBL/GenBank/DDBJ databases">
        <title>Complete genome sequence of Mycobacterium goodii X7B, a facultative thermophilic biodesulfurizing bacterium.</title>
        <authorList>
            <person name="Yu B."/>
            <person name="Li F."/>
            <person name="Xu P."/>
        </authorList>
    </citation>
    <scope>NUCLEOTIDE SEQUENCE [LARGE SCALE GENOMIC DNA]</scope>
    <source>
        <strain evidence="3 4">X7B</strain>
    </source>
</reference>
<dbReference type="RefSeq" id="WP_049747547.1">
    <property type="nucleotide sequence ID" value="NZ_CP012150.1"/>
</dbReference>
<dbReference type="EMBL" id="CP012150">
    <property type="protein sequence ID" value="AKS35089.1"/>
    <property type="molecule type" value="Genomic_DNA"/>
</dbReference>
<dbReference type="Gene3D" id="3.30.565.40">
    <property type="entry name" value="Fervidobacterium nodosum Rt17-B1 like"/>
    <property type="match status" value="1"/>
</dbReference>
<gene>
    <name evidence="3" type="ORF">AFA91_27880</name>
</gene>
<dbReference type="STRING" id="134601.AFA91_27880"/>
<name>A0A0K0XCD3_MYCGD</name>
<feature type="domain" description="DUF3298" evidence="2">
    <location>
        <begin position="147"/>
        <end position="222"/>
    </location>
</feature>
<evidence type="ECO:0000313" key="4">
    <source>
        <dbReference type="Proteomes" id="UP000062255"/>
    </source>
</evidence>
<dbReference type="OrthoDB" id="4696640at2"/>
<protein>
    <recommendedName>
        <fullName evidence="2">DUF3298 domain-containing protein</fullName>
    </recommendedName>
</protein>
<keyword evidence="1" id="KW-0732">Signal</keyword>